<dbReference type="EMBL" id="JAMZIH010001522">
    <property type="protein sequence ID" value="KAJ1678120.1"/>
    <property type="molecule type" value="Genomic_DNA"/>
</dbReference>
<sequence>PLSTSSIANQQQQQPTVHLPPSVTAAMAGAVAAAAAAKANGFVPKENKPYRCQVPGCGKAYKNPNGLKYHNQHGHCNTASDAQNAYKPYKCQVPDCGKAYKNLNGLKYHVQHAHFTTIPPTNMVTTVTAASSKASSTVKSCSAVY</sequence>
<gene>
    <name evidence="1" type="primary">SFP1_2</name>
    <name evidence="1" type="ORF">EV182_004734</name>
</gene>
<dbReference type="Proteomes" id="UP001145114">
    <property type="component" value="Unassembled WGS sequence"/>
</dbReference>
<evidence type="ECO:0000313" key="2">
    <source>
        <dbReference type="Proteomes" id="UP001145114"/>
    </source>
</evidence>
<proteinExistence type="predicted"/>
<keyword evidence="2" id="KW-1185">Reference proteome</keyword>
<comment type="caution">
    <text evidence="1">The sequence shown here is derived from an EMBL/GenBank/DDBJ whole genome shotgun (WGS) entry which is preliminary data.</text>
</comment>
<name>A0ACC1HQ18_9FUNG</name>
<evidence type="ECO:0000313" key="1">
    <source>
        <dbReference type="EMBL" id="KAJ1678120.1"/>
    </source>
</evidence>
<protein>
    <submittedName>
        <fullName evidence="1">Transcriptional regulator of ribosomal biogenesis proteins</fullName>
    </submittedName>
</protein>
<reference evidence="1" key="1">
    <citation type="submission" date="2022-06" db="EMBL/GenBank/DDBJ databases">
        <title>Phylogenomic reconstructions and comparative analyses of Kickxellomycotina fungi.</title>
        <authorList>
            <person name="Reynolds N.K."/>
            <person name="Stajich J.E."/>
            <person name="Barry K."/>
            <person name="Grigoriev I.V."/>
            <person name="Crous P."/>
            <person name="Smith M.E."/>
        </authorList>
    </citation>
    <scope>NUCLEOTIDE SEQUENCE</scope>
    <source>
        <strain evidence="1">RSA 2271</strain>
    </source>
</reference>
<organism evidence="1 2">
    <name type="scientific">Spiromyces aspiralis</name>
    <dbReference type="NCBI Taxonomy" id="68401"/>
    <lineage>
        <taxon>Eukaryota</taxon>
        <taxon>Fungi</taxon>
        <taxon>Fungi incertae sedis</taxon>
        <taxon>Zoopagomycota</taxon>
        <taxon>Kickxellomycotina</taxon>
        <taxon>Kickxellomycetes</taxon>
        <taxon>Kickxellales</taxon>
        <taxon>Kickxellaceae</taxon>
        <taxon>Spiromyces</taxon>
    </lineage>
</organism>
<feature type="non-terminal residue" evidence="1">
    <location>
        <position position="1"/>
    </location>
</feature>
<accession>A0ACC1HQ18</accession>